<gene>
    <name evidence="1" type="ordered locus">AMIS_68310</name>
</gene>
<sequence>MASPSAAPEAFTRAVAGLRVDSPWSEILLEEITPPQKLAPYAFALSATVLRGEDEVASGRLILLHEPDGHEAWHGTLRLVTLITAELEADLATDPLLPAVAWSWLSDGLEHYAAAYTAIGGTVTQTASTRFGELAGPEPTADLEVRASWTPTSDDFGAHLRGWCAMLASTAGLPPPGVVSLSDRPRGVTTHRG</sequence>
<reference evidence="1 2" key="1">
    <citation type="submission" date="2012-02" db="EMBL/GenBank/DDBJ databases">
        <title>Complete genome sequence of Actinoplanes missouriensis 431 (= NBRC 102363).</title>
        <authorList>
            <person name="Ohnishi Y."/>
            <person name="Ishikawa J."/>
            <person name="Sekine M."/>
            <person name="Hosoyama A."/>
            <person name="Harada T."/>
            <person name="Narita H."/>
            <person name="Hata T."/>
            <person name="Konno Y."/>
            <person name="Tutikane K."/>
            <person name="Fujita N."/>
            <person name="Horinouchi S."/>
            <person name="Hayakawa M."/>
        </authorList>
    </citation>
    <scope>NUCLEOTIDE SEQUENCE [LARGE SCALE GENOMIC DNA]</scope>
    <source>
        <strain evidence="2">ATCC 14538 / DSM 43046 / CBS 188.64 / JCM 3121 / NBRC 102363 / NCIMB 12654 / NRRL B-3342 / UNCC 431</strain>
    </source>
</reference>
<dbReference type="Proteomes" id="UP000007882">
    <property type="component" value="Chromosome"/>
</dbReference>
<organism evidence="1 2">
    <name type="scientific">Actinoplanes missouriensis (strain ATCC 14538 / DSM 43046 / CBS 188.64 / JCM 3121 / NBRC 102363 / NCIMB 12654 / NRRL B-3342 / UNCC 431)</name>
    <dbReference type="NCBI Taxonomy" id="512565"/>
    <lineage>
        <taxon>Bacteria</taxon>
        <taxon>Bacillati</taxon>
        <taxon>Actinomycetota</taxon>
        <taxon>Actinomycetes</taxon>
        <taxon>Micromonosporales</taxon>
        <taxon>Micromonosporaceae</taxon>
        <taxon>Actinoplanes</taxon>
    </lineage>
</organism>
<dbReference type="EMBL" id="AP012319">
    <property type="protein sequence ID" value="BAL92051.1"/>
    <property type="molecule type" value="Genomic_DNA"/>
</dbReference>
<dbReference type="AlphaFoldDB" id="I0HGB4"/>
<dbReference type="InterPro" id="IPR021555">
    <property type="entry name" value="DUF3000"/>
</dbReference>
<name>I0HGB4_ACTM4</name>
<evidence type="ECO:0008006" key="3">
    <source>
        <dbReference type="Google" id="ProtNLM"/>
    </source>
</evidence>
<protein>
    <recommendedName>
        <fullName evidence="3">DUF3000 domain-containing protein</fullName>
    </recommendedName>
</protein>
<dbReference type="HOGENOM" id="CLU_077385_0_0_11"/>
<evidence type="ECO:0000313" key="2">
    <source>
        <dbReference type="Proteomes" id="UP000007882"/>
    </source>
</evidence>
<dbReference type="RefSeq" id="WP_014446936.1">
    <property type="nucleotide sequence ID" value="NC_017093.1"/>
</dbReference>
<dbReference type="Pfam" id="PF11452">
    <property type="entry name" value="DUF3000"/>
    <property type="match status" value="1"/>
</dbReference>
<keyword evidence="2" id="KW-1185">Reference proteome</keyword>
<dbReference type="STRING" id="512565.AMIS_68310"/>
<accession>I0HGB4</accession>
<dbReference type="OrthoDB" id="3210980at2"/>
<proteinExistence type="predicted"/>
<evidence type="ECO:0000313" key="1">
    <source>
        <dbReference type="EMBL" id="BAL92051.1"/>
    </source>
</evidence>
<dbReference type="PATRIC" id="fig|512565.3.peg.6830"/>
<dbReference type="eggNOG" id="ENOG50318WM">
    <property type="taxonomic scope" value="Bacteria"/>
</dbReference>
<dbReference type="KEGG" id="ams:AMIS_68310"/>